<dbReference type="GO" id="GO:0003743">
    <property type="term" value="F:translation initiation factor activity"/>
    <property type="evidence" value="ECO:0007669"/>
    <property type="project" value="UniProtKB-KW"/>
</dbReference>
<dbReference type="STRING" id="946122.A0A0C2X3K0"/>
<feature type="compositionally biased region" description="Gly residues" evidence="8">
    <location>
        <begin position="331"/>
        <end position="340"/>
    </location>
</feature>
<dbReference type="GO" id="GO:0010494">
    <property type="term" value="C:cytoplasmic stress granule"/>
    <property type="evidence" value="ECO:0007669"/>
    <property type="project" value="UniProtKB-ARBA"/>
</dbReference>
<dbReference type="SUPFAM" id="SSF101489">
    <property type="entry name" value="Eukaryotic initiation factor 4f subunit eIF4g, eIF4e-binding domain"/>
    <property type="match status" value="1"/>
</dbReference>
<feature type="region of interest" description="Disordered" evidence="8">
    <location>
        <begin position="106"/>
        <end position="136"/>
    </location>
</feature>
<dbReference type="FunFam" id="1.25.40.180:FF:000020">
    <property type="entry name" value="Eukaryotic translation initiation factor subunit"/>
    <property type="match status" value="1"/>
</dbReference>
<gene>
    <name evidence="10" type="ORF">M378DRAFT_826765</name>
</gene>
<dbReference type="EMBL" id="KN818227">
    <property type="protein sequence ID" value="KIL68747.1"/>
    <property type="molecule type" value="Genomic_DNA"/>
</dbReference>
<keyword evidence="6" id="KW-0694">RNA-binding</keyword>
<dbReference type="InterPro" id="IPR022745">
    <property type="entry name" value="eIF4G1_eIF4E-bd"/>
</dbReference>
<dbReference type="PANTHER" id="PTHR23253:SF9">
    <property type="entry name" value="EUKARYOTIC TRANSLATION INITIATION FACTOR 4 GAMMA 2"/>
    <property type="match status" value="1"/>
</dbReference>
<evidence type="ECO:0000256" key="4">
    <source>
        <dbReference type="ARBA" id="ARBA00022540"/>
    </source>
</evidence>
<evidence type="ECO:0000256" key="2">
    <source>
        <dbReference type="ARBA" id="ARBA00005775"/>
    </source>
</evidence>
<dbReference type="SUPFAM" id="SSF48371">
    <property type="entry name" value="ARM repeat"/>
    <property type="match status" value="2"/>
</dbReference>
<feature type="compositionally biased region" description="Polar residues" evidence="8">
    <location>
        <begin position="319"/>
        <end position="329"/>
    </location>
</feature>
<keyword evidence="7" id="KW-0648">Protein biosynthesis</keyword>
<feature type="domain" description="MI" evidence="9">
    <location>
        <begin position="861"/>
        <end position="982"/>
    </location>
</feature>
<accession>A0A0C2X3K0</accession>
<organism evidence="10 11">
    <name type="scientific">Amanita muscaria (strain Koide BX008)</name>
    <dbReference type="NCBI Taxonomy" id="946122"/>
    <lineage>
        <taxon>Eukaryota</taxon>
        <taxon>Fungi</taxon>
        <taxon>Dikarya</taxon>
        <taxon>Basidiomycota</taxon>
        <taxon>Agaricomycotina</taxon>
        <taxon>Agaricomycetes</taxon>
        <taxon>Agaricomycetidae</taxon>
        <taxon>Agaricales</taxon>
        <taxon>Pluteineae</taxon>
        <taxon>Amanitaceae</taxon>
        <taxon>Amanita</taxon>
    </lineage>
</organism>
<evidence type="ECO:0000256" key="5">
    <source>
        <dbReference type="ARBA" id="ARBA00022553"/>
    </source>
</evidence>
<name>A0A0C2X3K0_AMAMK</name>
<dbReference type="Pfam" id="PF02854">
    <property type="entry name" value="MIF4G"/>
    <property type="match status" value="1"/>
</dbReference>
<dbReference type="Gene3D" id="1.20.970.30">
    <property type="entry name" value="eIF4G, eIF4E-binding domain"/>
    <property type="match status" value="1"/>
</dbReference>
<proteinExistence type="inferred from homology"/>
<dbReference type="HOGENOM" id="CLU_002459_0_0_1"/>
<comment type="subcellular location">
    <subcellularLocation>
        <location evidence="1">Cytoplasm</location>
    </subcellularLocation>
</comment>
<sequence length="1017" mass="111297">MANKGKPFSDSDMAYPRITFHAPGRTFDRLLKESSLSDLKETVGKKLGLGSGSVVQFSQLRNGQLVDLEDEDDFDAFCAVTNEQRHATVQVVLTENSVAEDRIVDAKGSTSPLPPTPASALPGHGRLNANSSTFDPGVAAPRKKVVLKNEDGIEVNLETPMIKLSQAPPSRLASVRALEDLAEEDGLTQEPEEGELHPSKDDAKDRSKDLRIDTALSEKRRPGPLDLSSTRPLPSLLALARPLRNLDSITYPEGIRSPKHELNIGAKEGKFRYDRDFLMQFMSICKDKPNSLPPLDSIGLEPVDPLSLTSGGSGRHRQLSGTSAPSRQASIGGGLPGGAPRGQFQSMGSFTTTPSKLHSELFEASGNRSVSMSGPTIPFRNTPLQMTEDQGVESMPSHRIRSKRGEKRSEASKAAAAAFGSQPPNLEPAAPLQMTENRSDRKSFYNNDPDSPEVVATNVKALLNKLTMEEFDSISDQIIQWANRSENQRDGRILIQVTRLVFERAIDDATWSGIYARLCRKMVDQISPKVQDEGVKNFGGNPITGGQLFCKYLLDRCHEDFERGWSAKAVTASAAATKVAGDRAVKAANERGESGEIAVDSDEYYAAQKARCLGLIKFIGELFKRQILTERIMHECIKKLLANAENPLEEDIESLCMLLTTIGSLLDTRKARAHMDVYFQRMQTISKNVSSRMKSMLQDVIELRKRNWQARKAVVAPTTIAQVHEAAVDEKADQETEAIQRLSISCSGSRLVGTRDDYPQADGWSSVSRPAARAGDLSRFGRIINAQPSTTFEPSGVFAGKKDLKREPTSTTSSSSNKFSALQEVQQESNKAAGQPSQPKKLQPRTKPVKEAPVSVLTDEAADAKISEDVKEFFSIRNLDEAEVYFTALPSQHHHRLVNKLVSSAIESKEPDAMLVANLFRRVNSKGLCSSDAFEEGLAPTAEIIEDIAIDAPKAWSLFSTMVKSAQSNQDHRTRLASKTADSDKLLGLLSDVIGLRESKWQARNAVVAPTTIAQAP</sequence>
<evidence type="ECO:0000259" key="9">
    <source>
        <dbReference type="PROSITE" id="PS51366"/>
    </source>
</evidence>
<evidence type="ECO:0000256" key="3">
    <source>
        <dbReference type="ARBA" id="ARBA00022490"/>
    </source>
</evidence>
<dbReference type="Pfam" id="PF12152">
    <property type="entry name" value="eIF_4G1"/>
    <property type="match status" value="1"/>
</dbReference>
<feature type="region of interest" description="Disordered" evidence="8">
    <location>
        <begin position="791"/>
        <end position="852"/>
    </location>
</feature>
<reference evidence="10 11" key="1">
    <citation type="submission" date="2014-04" db="EMBL/GenBank/DDBJ databases">
        <title>Evolutionary Origins and Diversification of the Mycorrhizal Mutualists.</title>
        <authorList>
            <consortium name="DOE Joint Genome Institute"/>
            <consortium name="Mycorrhizal Genomics Consortium"/>
            <person name="Kohler A."/>
            <person name="Kuo A."/>
            <person name="Nagy L.G."/>
            <person name="Floudas D."/>
            <person name="Copeland A."/>
            <person name="Barry K.W."/>
            <person name="Cichocki N."/>
            <person name="Veneault-Fourrey C."/>
            <person name="LaButti K."/>
            <person name="Lindquist E.A."/>
            <person name="Lipzen A."/>
            <person name="Lundell T."/>
            <person name="Morin E."/>
            <person name="Murat C."/>
            <person name="Riley R."/>
            <person name="Ohm R."/>
            <person name="Sun H."/>
            <person name="Tunlid A."/>
            <person name="Henrissat B."/>
            <person name="Grigoriev I.V."/>
            <person name="Hibbett D.S."/>
            <person name="Martin F."/>
        </authorList>
    </citation>
    <scope>NUCLEOTIDE SEQUENCE [LARGE SCALE GENOMIC DNA]</scope>
    <source>
        <strain evidence="10 11">Koide BX008</strain>
    </source>
</reference>
<evidence type="ECO:0000256" key="1">
    <source>
        <dbReference type="ARBA" id="ARBA00004496"/>
    </source>
</evidence>
<dbReference type="InterPro" id="IPR036211">
    <property type="entry name" value="eIF4G_eIF4E-bd_sf"/>
</dbReference>
<feature type="region of interest" description="Disordered" evidence="8">
    <location>
        <begin position="185"/>
        <end position="231"/>
    </location>
</feature>
<dbReference type="OrthoDB" id="514777at2759"/>
<keyword evidence="3" id="KW-0963">Cytoplasm</keyword>
<dbReference type="Gene3D" id="1.25.40.180">
    <property type="match status" value="2"/>
</dbReference>
<dbReference type="SMART" id="SM00543">
    <property type="entry name" value="MIF4G"/>
    <property type="match status" value="1"/>
</dbReference>
<dbReference type="GO" id="GO:0016281">
    <property type="term" value="C:eukaryotic translation initiation factor 4F complex"/>
    <property type="evidence" value="ECO:0007669"/>
    <property type="project" value="TreeGrafter"/>
</dbReference>
<evidence type="ECO:0000313" key="10">
    <source>
        <dbReference type="EMBL" id="KIL68747.1"/>
    </source>
</evidence>
<feature type="compositionally biased region" description="Polar residues" evidence="8">
    <location>
        <begin position="343"/>
        <end position="353"/>
    </location>
</feature>
<evidence type="ECO:0000256" key="6">
    <source>
        <dbReference type="ARBA" id="ARBA00022884"/>
    </source>
</evidence>
<feature type="region of interest" description="Disordered" evidence="8">
    <location>
        <begin position="387"/>
        <end position="450"/>
    </location>
</feature>
<dbReference type="Pfam" id="PF02847">
    <property type="entry name" value="MA3"/>
    <property type="match status" value="1"/>
</dbReference>
<dbReference type="InterPro" id="IPR003891">
    <property type="entry name" value="Initiation_fac_eIF4g_MI"/>
</dbReference>
<dbReference type="InterPro" id="IPR016024">
    <property type="entry name" value="ARM-type_fold"/>
</dbReference>
<evidence type="ECO:0000256" key="7">
    <source>
        <dbReference type="ARBA" id="ARBA00022917"/>
    </source>
</evidence>
<feature type="compositionally biased region" description="Basic and acidic residues" evidence="8">
    <location>
        <begin position="194"/>
        <end position="223"/>
    </location>
</feature>
<dbReference type="PROSITE" id="PS51366">
    <property type="entry name" value="MI"/>
    <property type="match status" value="1"/>
</dbReference>
<evidence type="ECO:0000256" key="8">
    <source>
        <dbReference type="SAM" id="MobiDB-lite"/>
    </source>
</evidence>
<dbReference type="Proteomes" id="UP000054549">
    <property type="component" value="Unassembled WGS sequence"/>
</dbReference>
<protein>
    <recommendedName>
        <fullName evidence="9">MI domain-containing protein</fullName>
    </recommendedName>
</protein>
<dbReference type="PANTHER" id="PTHR23253">
    <property type="entry name" value="EUKARYOTIC TRANSLATION INITIATION FACTOR 4 GAMMA"/>
    <property type="match status" value="1"/>
</dbReference>
<keyword evidence="5" id="KW-0597">Phosphoprotein</keyword>
<dbReference type="AlphaFoldDB" id="A0A0C2X3K0"/>
<keyword evidence="4" id="KW-0396">Initiation factor</keyword>
<comment type="similarity">
    <text evidence="2">Belongs to the eukaryotic initiation factor 4G family.</text>
</comment>
<keyword evidence="11" id="KW-1185">Reference proteome</keyword>
<feature type="compositionally biased region" description="Polar residues" evidence="8">
    <location>
        <begin position="817"/>
        <end position="840"/>
    </location>
</feature>
<dbReference type="InParanoid" id="A0A0C2X3K0"/>
<evidence type="ECO:0000313" key="11">
    <source>
        <dbReference type="Proteomes" id="UP000054549"/>
    </source>
</evidence>
<feature type="region of interest" description="Disordered" evidence="8">
    <location>
        <begin position="303"/>
        <end position="353"/>
    </location>
</feature>
<dbReference type="GO" id="GO:0003729">
    <property type="term" value="F:mRNA binding"/>
    <property type="evidence" value="ECO:0007669"/>
    <property type="project" value="TreeGrafter"/>
</dbReference>
<dbReference type="InterPro" id="IPR003890">
    <property type="entry name" value="MIF4G-like_typ-3"/>
</dbReference>